<dbReference type="InterPro" id="IPR001851">
    <property type="entry name" value="ABC_transp_permease"/>
</dbReference>
<keyword evidence="8 10" id="KW-1133">Transmembrane helix</keyword>
<feature type="transmembrane region" description="Helical" evidence="10">
    <location>
        <begin position="814"/>
        <end position="833"/>
    </location>
</feature>
<feature type="transmembrane region" description="Helical" evidence="10">
    <location>
        <begin position="652"/>
        <end position="675"/>
    </location>
</feature>
<dbReference type="OrthoDB" id="7757085at2"/>
<dbReference type="InterPro" id="IPR003593">
    <property type="entry name" value="AAA+_ATPase"/>
</dbReference>
<evidence type="ECO:0000256" key="10">
    <source>
        <dbReference type="SAM" id="Phobius"/>
    </source>
</evidence>
<keyword evidence="2" id="KW-0813">Transport</keyword>
<dbReference type="PROSITE" id="PS00211">
    <property type="entry name" value="ABC_TRANSPORTER_1"/>
    <property type="match status" value="1"/>
</dbReference>
<evidence type="ECO:0000313" key="13">
    <source>
        <dbReference type="Proteomes" id="UP000184440"/>
    </source>
</evidence>
<feature type="transmembrane region" description="Helical" evidence="10">
    <location>
        <begin position="619"/>
        <end position="640"/>
    </location>
</feature>
<evidence type="ECO:0000313" key="12">
    <source>
        <dbReference type="EMBL" id="SHN47938.1"/>
    </source>
</evidence>
<proteinExistence type="predicted"/>
<dbReference type="Pfam" id="PF02653">
    <property type="entry name" value="BPD_transp_2"/>
    <property type="match status" value="1"/>
</dbReference>
<dbReference type="CDD" id="cd03215">
    <property type="entry name" value="ABC_Carb_Monos_II"/>
    <property type="match status" value="1"/>
</dbReference>
<keyword evidence="4 10" id="KW-0812">Transmembrane</keyword>
<dbReference type="GO" id="GO:0005886">
    <property type="term" value="C:plasma membrane"/>
    <property type="evidence" value="ECO:0007669"/>
    <property type="project" value="UniProtKB-SubCell"/>
</dbReference>
<feature type="domain" description="ABC transporter" evidence="11">
    <location>
        <begin position="269"/>
        <end position="511"/>
    </location>
</feature>
<dbReference type="InterPro" id="IPR003439">
    <property type="entry name" value="ABC_transporter-like_ATP-bd"/>
</dbReference>
<dbReference type="CDD" id="cd03216">
    <property type="entry name" value="ABC_Carb_Monos_I"/>
    <property type="match status" value="1"/>
</dbReference>
<feature type="transmembrane region" description="Helical" evidence="10">
    <location>
        <begin position="681"/>
        <end position="702"/>
    </location>
</feature>
<gene>
    <name evidence="12" type="ORF">SAMN05443668_13041</name>
</gene>
<dbReference type="GO" id="GO:0016887">
    <property type="term" value="F:ATP hydrolysis activity"/>
    <property type="evidence" value="ECO:0007669"/>
    <property type="project" value="InterPro"/>
</dbReference>
<dbReference type="AlphaFoldDB" id="A0A1M7RPE0"/>
<organism evidence="12 13">
    <name type="scientific">Cryptosporangium aurantiacum</name>
    <dbReference type="NCBI Taxonomy" id="134849"/>
    <lineage>
        <taxon>Bacteria</taxon>
        <taxon>Bacillati</taxon>
        <taxon>Actinomycetota</taxon>
        <taxon>Actinomycetes</taxon>
        <taxon>Cryptosporangiales</taxon>
        <taxon>Cryptosporangiaceae</taxon>
        <taxon>Cryptosporangium</taxon>
    </lineage>
</organism>
<keyword evidence="13" id="KW-1185">Reference proteome</keyword>
<dbReference type="SUPFAM" id="SSF52540">
    <property type="entry name" value="P-loop containing nucleoside triphosphate hydrolases"/>
    <property type="match status" value="2"/>
</dbReference>
<feature type="transmembrane region" description="Helical" evidence="10">
    <location>
        <begin position="765"/>
        <end position="781"/>
    </location>
</feature>
<accession>A0A1M7RPE0</accession>
<evidence type="ECO:0000256" key="1">
    <source>
        <dbReference type="ARBA" id="ARBA00004651"/>
    </source>
</evidence>
<evidence type="ECO:0000256" key="4">
    <source>
        <dbReference type="ARBA" id="ARBA00022692"/>
    </source>
</evidence>
<evidence type="ECO:0000256" key="7">
    <source>
        <dbReference type="ARBA" id="ARBA00022840"/>
    </source>
</evidence>
<evidence type="ECO:0000256" key="8">
    <source>
        <dbReference type="ARBA" id="ARBA00022989"/>
    </source>
</evidence>
<evidence type="ECO:0000256" key="6">
    <source>
        <dbReference type="ARBA" id="ARBA00022741"/>
    </source>
</evidence>
<name>A0A1M7RPE0_9ACTN</name>
<dbReference type="Proteomes" id="UP000184440">
    <property type="component" value="Unassembled WGS sequence"/>
</dbReference>
<dbReference type="SMART" id="SM00382">
    <property type="entry name" value="AAA"/>
    <property type="match status" value="1"/>
</dbReference>
<feature type="transmembrane region" description="Helical" evidence="10">
    <location>
        <begin position="532"/>
        <end position="552"/>
    </location>
</feature>
<evidence type="ECO:0000259" key="11">
    <source>
        <dbReference type="PROSITE" id="PS50893"/>
    </source>
</evidence>
<evidence type="ECO:0000256" key="5">
    <source>
        <dbReference type="ARBA" id="ARBA00022737"/>
    </source>
</evidence>
<evidence type="ECO:0000256" key="3">
    <source>
        <dbReference type="ARBA" id="ARBA00022475"/>
    </source>
</evidence>
<dbReference type="Gene3D" id="3.40.50.300">
    <property type="entry name" value="P-loop containing nucleotide triphosphate hydrolases"/>
    <property type="match status" value="2"/>
</dbReference>
<keyword evidence="3" id="KW-1003">Cell membrane</keyword>
<evidence type="ECO:0000256" key="9">
    <source>
        <dbReference type="ARBA" id="ARBA00023136"/>
    </source>
</evidence>
<sequence>MTETTQQRVSADRTTTTARLRLEGVSKAFGAVQALSEVTLEVPAGQIHGLIGENGAGKSTLMAIASGALVPDAGQAVVDGHDVRGDATAARAAGLAIVRQHPALLGELTVADNILLAVPAGMRPPVKDVVAWARTCLDAWDDRPDIDPRMRADHLNPEQQFIVELARALCQSPAVLLLDEPSEHLKAADVERLFRVVRELAATGSAVVYISHRVKEVREISDRVTVLRNGVNRGTRETADLDEAQIIELIIGRSLDAQYPVKEAVTERFRGEPAVLEAYGLQGDGFRGADLVIDSGEVVGLAGIDGNGQAQFARAIAGLQKYTGQLKLGGYPARISNPVAGVKAGVAYVPADRHREGVFPDLSVRENAMIRGIRSVARFGFVSPRLERRDGAEILRRYSVKTASPDAPIGSLSGGNQQKVVMGGALAGSPRLLVLDQPTQGVDVGAKTEIYTHIRDVAATGAGVLMLSSDNGELAGVCDRVVVMSRGQIVAELAGNDLSEAAITNAVLRASSTHDHRAVAPSRWKSLLGHDVVPVPVLLVLTLLLAIAAQISDDTYLTTRNISLVLGLGAILAVAASAQALVLMQGGFDLSIGPLMSIVPVIASYYLIGAGAGYDVQGWLFVVLAAVLVGVSNWGLGALLKIPPMMASFGMWTVLAAVALILRPQAGGLIAPSLLNQITRSFGPIPLALIVAVVVAAALELWRTHTVSGKAVQAVGSSRDASHAMGISATRVAFIAYVGSAALAALAGVLLIGQTGTGDPTAGESYVLTSVAAAVVGGVALTGGRGSFWGVLCAAVLLVQIQTATPYLGLSAGWQQILVALVTIVAVCIYSLARRRPAR</sequence>
<dbReference type="PANTHER" id="PTHR43790">
    <property type="entry name" value="CARBOHYDRATE TRANSPORT ATP-BINDING PROTEIN MG119-RELATED"/>
    <property type="match status" value="1"/>
</dbReference>
<feature type="domain" description="ABC transporter" evidence="11">
    <location>
        <begin position="20"/>
        <end position="254"/>
    </location>
</feature>
<dbReference type="EMBL" id="FRCS01000030">
    <property type="protein sequence ID" value="SHN47938.1"/>
    <property type="molecule type" value="Genomic_DNA"/>
</dbReference>
<dbReference type="STRING" id="134849.SAMN05443668_13041"/>
<dbReference type="CDD" id="cd06579">
    <property type="entry name" value="TM_PBP1_transp_AraH_like"/>
    <property type="match status" value="1"/>
</dbReference>
<protein>
    <submittedName>
        <fullName evidence="12">Ribose transport system ATP-binding protein</fullName>
    </submittedName>
</protein>
<dbReference type="Pfam" id="PF00005">
    <property type="entry name" value="ABC_tran"/>
    <property type="match status" value="2"/>
</dbReference>
<feature type="transmembrane region" description="Helical" evidence="10">
    <location>
        <begin position="732"/>
        <end position="753"/>
    </location>
</feature>
<dbReference type="GO" id="GO:0005524">
    <property type="term" value="F:ATP binding"/>
    <property type="evidence" value="ECO:0007669"/>
    <property type="project" value="UniProtKB-KW"/>
</dbReference>
<dbReference type="InterPro" id="IPR027417">
    <property type="entry name" value="P-loop_NTPase"/>
</dbReference>
<dbReference type="GO" id="GO:0022857">
    <property type="term" value="F:transmembrane transporter activity"/>
    <property type="evidence" value="ECO:0007669"/>
    <property type="project" value="InterPro"/>
</dbReference>
<dbReference type="RefSeq" id="WP_073266273.1">
    <property type="nucleotide sequence ID" value="NZ_FRCS01000030.1"/>
</dbReference>
<keyword evidence="6" id="KW-0547">Nucleotide-binding</keyword>
<dbReference type="InterPro" id="IPR050107">
    <property type="entry name" value="ABC_carbohydrate_import_ATPase"/>
</dbReference>
<keyword evidence="9 10" id="KW-0472">Membrane</keyword>
<evidence type="ECO:0000256" key="2">
    <source>
        <dbReference type="ARBA" id="ARBA00022448"/>
    </source>
</evidence>
<keyword evidence="5" id="KW-0677">Repeat</keyword>
<comment type="subcellular location">
    <subcellularLocation>
        <location evidence="1">Cell membrane</location>
        <topology evidence="1">Multi-pass membrane protein</topology>
    </subcellularLocation>
</comment>
<dbReference type="PROSITE" id="PS50893">
    <property type="entry name" value="ABC_TRANSPORTER_2"/>
    <property type="match status" value="2"/>
</dbReference>
<dbReference type="InterPro" id="IPR017871">
    <property type="entry name" value="ABC_transporter-like_CS"/>
</dbReference>
<feature type="transmembrane region" description="Helical" evidence="10">
    <location>
        <begin position="564"/>
        <end position="583"/>
    </location>
</feature>
<keyword evidence="7 12" id="KW-0067">ATP-binding</keyword>
<dbReference type="PANTHER" id="PTHR43790:SF9">
    <property type="entry name" value="GALACTOFURANOSE TRANSPORTER ATP-BINDING PROTEIN YTFR"/>
    <property type="match status" value="1"/>
</dbReference>
<feature type="transmembrane region" description="Helical" evidence="10">
    <location>
        <begin position="595"/>
        <end position="613"/>
    </location>
</feature>
<reference evidence="12 13" key="1">
    <citation type="submission" date="2016-11" db="EMBL/GenBank/DDBJ databases">
        <authorList>
            <person name="Jaros S."/>
            <person name="Januszkiewicz K."/>
            <person name="Wedrychowicz H."/>
        </authorList>
    </citation>
    <scope>NUCLEOTIDE SEQUENCE [LARGE SCALE GENOMIC DNA]</scope>
    <source>
        <strain evidence="12 13">DSM 46144</strain>
    </source>
</reference>